<dbReference type="EMBL" id="CP032544">
    <property type="protein sequence ID" value="AZJ33681.1"/>
    <property type="molecule type" value="Genomic_DNA"/>
</dbReference>
<proteinExistence type="predicted"/>
<evidence type="ECO:0000313" key="2">
    <source>
        <dbReference type="Proteomes" id="UP000269693"/>
    </source>
</evidence>
<sequence length="217" mass="25628">MLEQNHYQKLNLKYNPFSFLNEQELLKVTEERINLNDLALKIMSTSSCFIEFYGKKGRGKSTLLQSLHSKHLANSTFFKLKKKEHSYINTIPGILIIDSFQLLSTKNKLELLTNQDKLIIGAHYSHKIPYFPKRKLYKKINFSKLELNINLFRKIVHKRIELACLDSHKESIKIKDAHLQKLLEDHGNNLRKIQLSLYDFFLNPNNELYELSTICRY</sequence>
<dbReference type="SUPFAM" id="SSF52540">
    <property type="entry name" value="P-loop containing nucleoside triphosphate hydrolases"/>
    <property type="match status" value="1"/>
</dbReference>
<dbReference type="InterPro" id="IPR027417">
    <property type="entry name" value="P-loop_NTPase"/>
</dbReference>
<reference evidence="1 2" key="1">
    <citation type="submission" date="2018-09" db="EMBL/GenBank/DDBJ databases">
        <title>Insights into the microbiota of Asian seabass (Lates calcarifer) with tenacibaculosis symptoms and description of sp. nov. Tenacibaculum singaporense.</title>
        <authorList>
            <person name="Miyake S."/>
            <person name="Soh M."/>
            <person name="Azman M.N."/>
            <person name="Ngoh S.Y."/>
            <person name="Orban L."/>
            <person name="Seedorf H."/>
        </authorList>
    </citation>
    <scope>NUCLEOTIDE SEQUENCE [LARGE SCALE GENOMIC DNA]</scope>
    <source>
        <strain evidence="1 2">DSM 13764</strain>
    </source>
</reference>
<protein>
    <submittedName>
        <fullName evidence="1">Uncharacterized protein</fullName>
    </submittedName>
</protein>
<organism evidence="1 2">
    <name type="scientific">Tenacibaculum mesophilum</name>
    <dbReference type="NCBI Taxonomy" id="104268"/>
    <lineage>
        <taxon>Bacteria</taxon>
        <taxon>Pseudomonadati</taxon>
        <taxon>Bacteroidota</taxon>
        <taxon>Flavobacteriia</taxon>
        <taxon>Flavobacteriales</taxon>
        <taxon>Flavobacteriaceae</taxon>
        <taxon>Tenacibaculum</taxon>
    </lineage>
</organism>
<dbReference type="RefSeq" id="WP_073181667.1">
    <property type="nucleotide sequence ID" value="NZ_CP032544.1"/>
</dbReference>
<gene>
    <name evidence="1" type="ORF">D6200_14325</name>
</gene>
<evidence type="ECO:0000313" key="1">
    <source>
        <dbReference type="EMBL" id="AZJ33681.1"/>
    </source>
</evidence>
<name>A0ABN5T8K8_9FLAO</name>
<accession>A0ABN5T8K8</accession>
<dbReference type="Proteomes" id="UP000269693">
    <property type="component" value="Chromosome"/>
</dbReference>
<keyword evidence="2" id="KW-1185">Reference proteome</keyword>